<evidence type="ECO:0000313" key="10">
    <source>
        <dbReference type="EMBL" id="VAW90095.1"/>
    </source>
</evidence>
<comment type="similarity">
    <text evidence="2">Belongs to the ABC-2 integral membrane protein family.</text>
</comment>
<evidence type="ECO:0000256" key="6">
    <source>
        <dbReference type="ARBA" id="ARBA00022989"/>
    </source>
</evidence>
<evidence type="ECO:0000259" key="9">
    <source>
        <dbReference type="PROSITE" id="PS51012"/>
    </source>
</evidence>
<evidence type="ECO:0000256" key="1">
    <source>
        <dbReference type="ARBA" id="ARBA00004651"/>
    </source>
</evidence>
<dbReference type="EMBL" id="UOFQ01000173">
    <property type="protein sequence ID" value="VAW90095.1"/>
    <property type="molecule type" value="Genomic_DNA"/>
</dbReference>
<reference evidence="10" key="1">
    <citation type="submission" date="2018-06" db="EMBL/GenBank/DDBJ databases">
        <authorList>
            <person name="Zhirakovskaya E."/>
        </authorList>
    </citation>
    <scope>NUCLEOTIDE SEQUENCE</scope>
</reference>
<gene>
    <name evidence="10" type="ORF">MNBD_GAMMA17-1631</name>
</gene>
<dbReference type="InterPro" id="IPR051449">
    <property type="entry name" value="ABC-2_transporter_component"/>
</dbReference>
<feature type="transmembrane region" description="Helical" evidence="8">
    <location>
        <begin position="365"/>
        <end position="386"/>
    </location>
</feature>
<evidence type="ECO:0000256" key="4">
    <source>
        <dbReference type="ARBA" id="ARBA00022475"/>
    </source>
</evidence>
<sequence length="391" mass="42981">MFSAALAKEFKLVFRDLHSILVLFVMPAVFIVIMSLAMQEQFSDTSDFKLSLKFHNADQSIVSETFIGFLTESQHIEFTEAITTDVSVSIESSLDNTDKAYFYIPEKLSTHFDIESPPYSPLELHLSPSTDARTRLLILSVIEEALAKTRLTLFAQALEMDKESQNSLMAGSDIKLSYLYQSNENAPPTAVQQSVPAWLIFSMFFVVIPISTTLITEKQQGTLNRLRTMNISMPKFLLAKIFPYLLINQFQLVIMILLGIYLIPLLGGEQLTIGGSLPALAIISLATGFAAVGFALLIAVIAKTTEQATSIGGVGNILLAATGGIMVPKFVMPEYLQPLTNISPMSWGLEGFLDIFLRKGDVSSIINEVGILLAFGLSMLTIALIIGHKQR</sequence>
<comment type="subcellular location">
    <subcellularLocation>
        <location evidence="1">Cell membrane</location>
        <topology evidence="1">Multi-pass membrane protein</topology>
    </subcellularLocation>
</comment>
<proteinExistence type="inferred from homology"/>
<feature type="transmembrane region" description="Helical" evidence="8">
    <location>
        <begin position="275"/>
        <end position="301"/>
    </location>
</feature>
<keyword evidence="7 8" id="KW-0472">Membrane</keyword>
<evidence type="ECO:0000256" key="2">
    <source>
        <dbReference type="ARBA" id="ARBA00007783"/>
    </source>
</evidence>
<feature type="transmembrane region" description="Helical" evidence="8">
    <location>
        <begin position="195"/>
        <end position="216"/>
    </location>
</feature>
<feature type="transmembrane region" description="Helical" evidence="8">
    <location>
        <begin position="237"/>
        <end position="263"/>
    </location>
</feature>
<protein>
    <recommendedName>
        <fullName evidence="9">ABC transmembrane type-2 domain-containing protein</fullName>
    </recommendedName>
</protein>
<keyword evidence="5 8" id="KW-0812">Transmembrane</keyword>
<dbReference type="Pfam" id="PF12698">
    <property type="entry name" value="ABC2_membrane_3"/>
    <property type="match status" value="1"/>
</dbReference>
<name>A0A3B0Z9K7_9ZZZZ</name>
<keyword evidence="4" id="KW-1003">Cell membrane</keyword>
<dbReference type="PANTHER" id="PTHR30294">
    <property type="entry name" value="MEMBRANE COMPONENT OF ABC TRANSPORTER YHHJ-RELATED"/>
    <property type="match status" value="1"/>
</dbReference>
<evidence type="ECO:0000256" key="8">
    <source>
        <dbReference type="SAM" id="Phobius"/>
    </source>
</evidence>
<evidence type="ECO:0000256" key="7">
    <source>
        <dbReference type="ARBA" id="ARBA00023136"/>
    </source>
</evidence>
<dbReference type="InterPro" id="IPR013525">
    <property type="entry name" value="ABC2_TM"/>
</dbReference>
<feature type="transmembrane region" description="Helical" evidence="8">
    <location>
        <begin position="313"/>
        <end position="331"/>
    </location>
</feature>
<dbReference type="PANTHER" id="PTHR30294:SF38">
    <property type="entry name" value="TRANSPORT PERMEASE PROTEIN"/>
    <property type="match status" value="1"/>
</dbReference>
<keyword evidence="3" id="KW-0813">Transport</keyword>
<organism evidence="10">
    <name type="scientific">hydrothermal vent metagenome</name>
    <dbReference type="NCBI Taxonomy" id="652676"/>
    <lineage>
        <taxon>unclassified sequences</taxon>
        <taxon>metagenomes</taxon>
        <taxon>ecological metagenomes</taxon>
    </lineage>
</organism>
<dbReference type="PROSITE" id="PS51012">
    <property type="entry name" value="ABC_TM2"/>
    <property type="match status" value="1"/>
</dbReference>
<evidence type="ECO:0000256" key="3">
    <source>
        <dbReference type="ARBA" id="ARBA00022448"/>
    </source>
</evidence>
<accession>A0A3B0Z9K7</accession>
<dbReference type="InterPro" id="IPR047817">
    <property type="entry name" value="ABC2_TM_bact-type"/>
</dbReference>
<feature type="transmembrane region" description="Helical" evidence="8">
    <location>
        <begin position="20"/>
        <end position="38"/>
    </location>
</feature>
<dbReference type="GO" id="GO:0140359">
    <property type="term" value="F:ABC-type transporter activity"/>
    <property type="evidence" value="ECO:0007669"/>
    <property type="project" value="InterPro"/>
</dbReference>
<dbReference type="AlphaFoldDB" id="A0A3B0Z9K7"/>
<dbReference type="GO" id="GO:0005886">
    <property type="term" value="C:plasma membrane"/>
    <property type="evidence" value="ECO:0007669"/>
    <property type="project" value="UniProtKB-SubCell"/>
</dbReference>
<keyword evidence="6 8" id="KW-1133">Transmembrane helix</keyword>
<evidence type="ECO:0000256" key="5">
    <source>
        <dbReference type="ARBA" id="ARBA00022692"/>
    </source>
</evidence>
<feature type="domain" description="ABC transmembrane type-2" evidence="9">
    <location>
        <begin position="135"/>
        <end position="390"/>
    </location>
</feature>